<gene>
    <name evidence="4" type="ORF">FB554_2139</name>
</gene>
<keyword evidence="2" id="KW-0175">Coiled coil</keyword>
<dbReference type="Pfam" id="PF13411">
    <property type="entry name" value="MerR_1"/>
    <property type="match status" value="1"/>
</dbReference>
<dbReference type="PANTHER" id="PTHR30204:SF58">
    <property type="entry name" value="HTH-TYPE TRANSCRIPTIONAL REGULATOR YFMP"/>
    <property type="match status" value="1"/>
</dbReference>
<dbReference type="EMBL" id="VFOK01000001">
    <property type="protein sequence ID" value="TQL33982.1"/>
    <property type="molecule type" value="Genomic_DNA"/>
</dbReference>
<dbReference type="GO" id="GO:0003700">
    <property type="term" value="F:DNA-binding transcription factor activity"/>
    <property type="evidence" value="ECO:0007669"/>
    <property type="project" value="InterPro"/>
</dbReference>
<dbReference type="InterPro" id="IPR009061">
    <property type="entry name" value="DNA-bd_dom_put_sf"/>
</dbReference>
<sequence>MLPAMTSRAGAPPRTWSIAELADEFDVTHRTLRHYEQIGLLSPERRGTTRVFHRRDRTRLELILRGKRIGFDLEEIRRIIDMYDEQPGEEGQLRYLLEQVADRRAELERRRQDIDDSLAELATLERRCRADLRRLA</sequence>
<reference evidence="4 5" key="1">
    <citation type="submission" date="2019-06" db="EMBL/GenBank/DDBJ databases">
        <title>Sequencing the genomes of 1000 actinobacteria strains.</title>
        <authorList>
            <person name="Klenk H.-P."/>
        </authorList>
    </citation>
    <scope>NUCLEOTIDE SEQUENCE [LARGE SCALE GENOMIC DNA]</scope>
    <source>
        <strain evidence="4 5">DSM 24617</strain>
    </source>
</reference>
<dbReference type="PANTHER" id="PTHR30204">
    <property type="entry name" value="REDOX-CYCLING DRUG-SENSING TRANSCRIPTIONAL ACTIVATOR SOXR"/>
    <property type="match status" value="1"/>
</dbReference>
<evidence type="ECO:0000256" key="2">
    <source>
        <dbReference type="SAM" id="Coils"/>
    </source>
</evidence>
<keyword evidence="1 4" id="KW-0238">DNA-binding</keyword>
<dbReference type="CDD" id="cd04776">
    <property type="entry name" value="HTH_GnyR"/>
    <property type="match status" value="1"/>
</dbReference>
<feature type="coiled-coil region" evidence="2">
    <location>
        <begin position="97"/>
        <end position="127"/>
    </location>
</feature>
<accession>A0A542XDS0</accession>
<feature type="domain" description="HTH merR-type" evidence="3">
    <location>
        <begin position="15"/>
        <end position="82"/>
    </location>
</feature>
<dbReference type="SMART" id="SM00422">
    <property type="entry name" value="HTH_MERR"/>
    <property type="match status" value="1"/>
</dbReference>
<comment type="caution">
    <text evidence="4">The sequence shown here is derived from an EMBL/GenBank/DDBJ whole genome shotgun (WGS) entry which is preliminary data.</text>
</comment>
<evidence type="ECO:0000313" key="5">
    <source>
        <dbReference type="Proteomes" id="UP000318336"/>
    </source>
</evidence>
<evidence type="ECO:0000259" key="3">
    <source>
        <dbReference type="PROSITE" id="PS50937"/>
    </source>
</evidence>
<dbReference type="PROSITE" id="PS50937">
    <property type="entry name" value="HTH_MERR_2"/>
    <property type="match status" value="1"/>
</dbReference>
<dbReference type="Proteomes" id="UP000318336">
    <property type="component" value="Unassembled WGS sequence"/>
</dbReference>
<keyword evidence="5" id="KW-1185">Reference proteome</keyword>
<dbReference type="InterPro" id="IPR000551">
    <property type="entry name" value="MerR-type_HTH_dom"/>
</dbReference>
<organism evidence="4 5">
    <name type="scientific">Barrientosiimonas humi</name>
    <dbReference type="NCBI Taxonomy" id="999931"/>
    <lineage>
        <taxon>Bacteria</taxon>
        <taxon>Bacillati</taxon>
        <taxon>Actinomycetota</taxon>
        <taxon>Actinomycetes</taxon>
        <taxon>Micrococcales</taxon>
        <taxon>Dermacoccaceae</taxon>
        <taxon>Barrientosiimonas</taxon>
    </lineage>
</organism>
<dbReference type="GO" id="GO:0003677">
    <property type="term" value="F:DNA binding"/>
    <property type="evidence" value="ECO:0007669"/>
    <property type="project" value="UniProtKB-KW"/>
</dbReference>
<evidence type="ECO:0000313" key="4">
    <source>
        <dbReference type="EMBL" id="TQL33982.1"/>
    </source>
</evidence>
<name>A0A542XDS0_9MICO</name>
<evidence type="ECO:0000256" key="1">
    <source>
        <dbReference type="ARBA" id="ARBA00023125"/>
    </source>
</evidence>
<protein>
    <submittedName>
        <fullName evidence="4">DNA-binding transcriptional MerR regulator</fullName>
    </submittedName>
</protein>
<dbReference type="AlphaFoldDB" id="A0A542XDS0"/>
<dbReference type="SUPFAM" id="SSF46955">
    <property type="entry name" value="Putative DNA-binding domain"/>
    <property type="match status" value="1"/>
</dbReference>
<dbReference type="Gene3D" id="1.10.1660.10">
    <property type="match status" value="1"/>
</dbReference>
<dbReference type="InterPro" id="IPR047057">
    <property type="entry name" value="MerR_fam"/>
</dbReference>
<proteinExistence type="predicted"/>